<protein>
    <submittedName>
        <fullName evidence="7">Methyl-accepting chemotaxis protein 4</fullName>
    </submittedName>
</protein>
<dbReference type="Pfam" id="PF00015">
    <property type="entry name" value="MCPsignal"/>
    <property type="match status" value="1"/>
</dbReference>
<dbReference type="Proteomes" id="UP000237798">
    <property type="component" value="Unassembled WGS sequence"/>
</dbReference>
<dbReference type="PROSITE" id="PS50885">
    <property type="entry name" value="HAMP"/>
    <property type="match status" value="1"/>
</dbReference>
<dbReference type="InterPro" id="IPR004089">
    <property type="entry name" value="MCPsignal_dom"/>
</dbReference>
<dbReference type="AlphaFoldDB" id="A0A2T0BCW3"/>
<feature type="domain" description="Methyl-accepting transducer" evidence="5">
    <location>
        <begin position="86"/>
        <end position="337"/>
    </location>
</feature>
<comment type="similarity">
    <text evidence="2">Belongs to the methyl-accepting chemotaxis (MCP) protein family.</text>
</comment>
<keyword evidence="8" id="KW-1185">Reference proteome</keyword>
<dbReference type="GO" id="GO:0004888">
    <property type="term" value="F:transmembrane signaling receptor activity"/>
    <property type="evidence" value="ECO:0007669"/>
    <property type="project" value="InterPro"/>
</dbReference>
<name>A0A2T0BCW3_9CLOT</name>
<dbReference type="SUPFAM" id="SSF58104">
    <property type="entry name" value="Methyl-accepting chemotaxis protein (MCP) signaling domain"/>
    <property type="match status" value="1"/>
</dbReference>
<evidence type="ECO:0000256" key="4">
    <source>
        <dbReference type="SAM" id="MobiDB-lite"/>
    </source>
</evidence>
<keyword evidence="1 3" id="KW-0807">Transducer</keyword>
<accession>A0A2T0BCW3</accession>
<dbReference type="PANTHER" id="PTHR32089">
    <property type="entry name" value="METHYL-ACCEPTING CHEMOTAXIS PROTEIN MCPB"/>
    <property type="match status" value="1"/>
</dbReference>
<dbReference type="InterPro" id="IPR004090">
    <property type="entry name" value="Chemotax_Me-accpt_rcpt"/>
</dbReference>
<feature type="compositionally biased region" description="Polar residues" evidence="4">
    <location>
        <begin position="130"/>
        <end position="145"/>
    </location>
</feature>
<dbReference type="EMBL" id="PVXP01000066">
    <property type="protein sequence ID" value="PRR81673.1"/>
    <property type="molecule type" value="Genomic_DNA"/>
</dbReference>
<feature type="domain" description="HAMP" evidence="6">
    <location>
        <begin position="15"/>
        <end position="67"/>
    </location>
</feature>
<evidence type="ECO:0000313" key="7">
    <source>
        <dbReference type="EMBL" id="PRR81673.1"/>
    </source>
</evidence>
<dbReference type="GO" id="GO:0006935">
    <property type="term" value="P:chemotaxis"/>
    <property type="evidence" value="ECO:0007669"/>
    <property type="project" value="InterPro"/>
</dbReference>
<evidence type="ECO:0000256" key="1">
    <source>
        <dbReference type="ARBA" id="ARBA00023224"/>
    </source>
</evidence>
<gene>
    <name evidence="7" type="primary">mcp4_4</name>
    <name evidence="7" type="ORF">CLLU_30740</name>
</gene>
<evidence type="ECO:0000256" key="2">
    <source>
        <dbReference type="ARBA" id="ARBA00029447"/>
    </source>
</evidence>
<dbReference type="GO" id="GO:0007165">
    <property type="term" value="P:signal transduction"/>
    <property type="evidence" value="ECO:0007669"/>
    <property type="project" value="UniProtKB-KW"/>
</dbReference>
<dbReference type="Gene3D" id="1.10.287.950">
    <property type="entry name" value="Methyl-accepting chemotaxis protein"/>
    <property type="match status" value="1"/>
</dbReference>
<dbReference type="PROSITE" id="PS50111">
    <property type="entry name" value="CHEMOTAXIS_TRANSDUC_2"/>
    <property type="match status" value="1"/>
</dbReference>
<comment type="caution">
    <text evidence="7">The sequence shown here is derived from an EMBL/GenBank/DDBJ whole genome shotgun (WGS) entry which is preliminary data.</text>
</comment>
<dbReference type="PANTHER" id="PTHR32089:SF112">
    <property type="entry name" value="LYSOZYME-LIKE PROTEIN-RELATED"/>
    <property type="match status" value="1"/>
</dbReference>
<feature type="region of interest" description="Disordered" evidence="4">
    <location>
        <begin position="130"/>
        <end position="158"/>
    </location>
</feature>
<organism evidence="7 8">
    <name type="scientific">Clostridium luticellarii</name>
    <dbReference type="NCBI Taxonomy" id="1691940"/>
    <lineage>
        <taxon>Bacteria</taxon>
        <taxon>Bacillati</taxon>
        <taxon>Bacillota</taxon>
        <taxon>Clostridia</taxon>
        <taxon>Eubacteriales</taxon>
        <taxon>Clostridiaceae</taxon>
        <taxon>Clostridium</taxon>
    </lineage>
</organism>
<sequence length="374" mass="40760">MGLLLAILIGLFISNDINKVLNMMLDFAHRFENYDLSHDYTVTRKDEFGQTIIAVSNAQNNIKKLIKSIMENCQDMSASSEELSATVEELSSKTEDIQSAVDNIVEGVQGTSASTEEITASIEEVDSSISELSQKSLDGSNSANQSKEHALTVQQNGSKAIEETQKVYNDKREKMLKAIEDGKVVANIKVMADTISDIAEQTNLLALNAAIEAARAGEKGKGFAVVAEEVRKLAEQSSESVTGIQDTISKVQEAFKNISLNGSDILNFIRTNVGEQFTDFGNMGNQYYNEAEFVSKMSEEIAAMSEELAATINQVSEAMQSMAETAQKSSEHAAVIKGSINESNQGIEQVAKTAQIQAENAQKLNEMVQKFKLN</sequence>
<evidence type="ECO:0000256" key="3">
    <source>
        <dbReference type="PROSITE-ProRule" id="PRU00284"/>
    </source>
</evidence>
<proteinExistence type="inferred from homology"/>
<evidence type="ECO:0000259" key="5">
    <source>
        <dbReference type="PROSITE" id="PS50111"/>
    </source>
</evidence>
<evidence type="ECO:0000259" key="6">
    <source>
        <dbReference type="PROSITE" id="PS50885"/>
    </source>
</evidence>
<dbReference type="PRINTS" id="PR00260">
    <property type="entry name" value="CHEMTRNSDUCR"/>
</dbReference>
<dbReference type="InterPro" id="IPR003660">
    <property type="entry name" value="HAMP_dom"/>
</dbReference>
<evidence type="ECO:0000313" key="8">
    <source>
        <dbReference type="Proteomes" id="UP000237798"/>
    </source>
</evidence>
<reference evidence="7 8" key="1">
    <citation type="submission" date="2018-03" db="EMBL/GenBank/DDBJ databases">
        <title>Genome sequence of Clostridium luticellarii DSM 29923.</title>
        <authorList>
            <person name="Poehlein A."/>
            <person name="Daniel R."/>
        </authorList>
    </citation>
    <scope>NUCLEOTIDE SEQUENCE [LARGE SCALE GENOMIC DNA]</scope>
    <source>
        <strain evidence="7 8">DSM 29923</strain>
    </source>
</reference>
<dbReference type="GO" id="GO:0016020">
    <property type="term" value="C:membrane"/>
    <property type="evidence" value="ECO:0007669"/>
    <property type="project" value="InterPro"/>
</dbReference>
<dbReference type="SMART" id="SM00283">
    <property type="entry name" value="MA"/>
    <property type="match status" value="1"/>
</dbReference>